<dbReference type="PANTHER" id="PTHR30328">
    <property type="entry name" value="TRANSCRIPTIONAL REPRESSOR"/>
    <property type="match status" value="1"/>
</dbReference>
<dbReference type="PROSITE" id="PS50977">
    <property type="entry name" value="HTH_TETR_2"/>
    <property type="match status" value="1"/>
</dbReference>
<organism evidence="4 5">
    <name type="scientific">Actinocrispum wychmicini</name>
    <dbReference type="NCBI Taxonomy" id="1213861"/>
    <lineage>
        <taxon>Bacteria</taxon>
        <taxon>Bacillati</taxon>
        <taxon>Actinomycetota</taxon>
        <taxon>Actinomycetes</taxon>
        <taxon>Pseudonocardiales</taxon>
        <taxon>Pseudonocardiaceae</taxon>
        <taxon>Actinocrispum</taxon>
    </lineage>
</organism>
<dbReference type="PRINTS" id="PR00455">
    <property type="entry name" value="HTHTETR"/>
</dbReference>
<protein>
    <submittedName>
        <fullName evidence="4">TetR family transcriptional regulator</fullName>
    </submittedName>
</protein>
<dbReference type="OrthoDB" id="4726108at2"/>
<dbReference type="GO" id="GO:0003677">
    <property type="term" value="F:DNA binding"/>
    <property type="evidence" value="ECO:0007669"/>
    <property type="project" value="UniProtKB-UniRule"/>
</dbReference>
<evidence type="ECO:0000256" key="2">
    <source>
        <dbReference type="PROSITE-ProRule" id="PRU00335"/>
    </source>
</evidence>
<dbReference type="Pfam" id="PF17938">
    <property type="entry name" value="TetR_C_29"/>
    <property type="match status" value="1"/>
</dbReference>
<name>A0A4R2K782_9PSEU</name>
<reference evidence="4 5" key="1">
    <citation type="submission" date="2019-03" db="EMBL/GenBank/DDBJ databases">
        <title>Genomic Encyclopedia of Type Strains, Phase IV (KMG-IV): sequencing the most valuable type-strain genomes for metagenomic binning, comparative biology and taxonomic classification.</title>
        <authorList>
            <person name="Goeker M."/>
        </authorList>
    </citation>
    <scope>NUCLEOTIDE SEQUENCE [LARGE SCALE GENOMIC DNA]</scope>
    <source>
        <strain evidence="4 5">DSM 45934</strain>
    </source>
</reference>
<dbReference type="InterPro" id="IPR050109">
    <property type="entry name" value="HTH-type_TetR-like_transc_reg"/>
</dbReference>
<evidence type="ECO:0000313" key="5">
    <source>
        <dbReference type="Proteomes" id="UP000295680"/>
    </source>
</evidence>
<dbReference type="GO" id="GO:0006355">
    <property type="term" value="P:regulation of DNA-templated transcription"/>
    <property type="evidence" value="ECO:0007669"/>
    <property type="project" value="UniProtKB-ARBA"/>
</dbReference>
<dbReference type="PANTHER" id="PTHR30328:SF54">
    <property type="entry name" value="HTH-TYPE TRANSCRIPTIONAL REPRESSOR SCO4008"/>
    <property type="match status" value="1"/>
</dbReference>
<dbReference type="InterPro" id="IPR001647">
    <property type="entry name" value="HTH_TetR"/>
</dbReference>
<dbReference type="AlphaFoldDB" id="A0A4R2K782"/>
<sequence>MDTRAALLAAAAQEFARLGLKGARIREIVARSGVNERMIYHHFGSKEGLYQAVFKHEAAGVKEVWREALEQAAGMEPYDGVRHVYRTYFDMMHARPLLLALVTQEAVGGWGARPQMSDDAVPEELRALYDQGVAEGIFSADLDLDVVYVTAVSALVSVPGMAGHFPDLIARRGMAALRDQVVALLMDGMTGERK</sequence>
<feature type="domain" description="HTH tetR-type" evidence="3">
    <location>
        <begin position="1"/>
        <end position="61"/>
    </location>
</feature>
<dbReference type="Proteomes" id="UP000295680">
    <property type="component" value="Unassembled WGS sequence"/>
</dbReference>
<keyword evidence="1 2" id="KW-0238">DNA-binding</keyword>
<feature type="DNA-binding region" description="H-T-H motif" evidence="2">
    <location>
        <begin position="24"/>
        <end position="43"/>
    </location>
</feature>
<dbReference type="InterPro" id="IPR009057">
    <property type="entry name" value="Homeodomain-like_sf"/>
</dbReference>
<comment type="caution">
    <text evidence="4">The sequence shown here is derived from an EMBL/GenBank/DDBJ whole genome shotgun (WGS) entry which is preliminary data.</text>
</comment>
<keyword evidence="5" id="KW-1185">Reference proteome</keyword>
<evidence type="ECO:0000256" key="1">
    <source>
        <dbReference type="ARBA" id="ARBA00023125"/>
    </source>
</evidence>
<gene>
    <name evidence="4" type="ORF">EV192_1011618</name>
</gene>
<evidence type="ECO:0000259" key="3">
    <source>
        <dbReference type="PROSITE" id="PS50977"/>
    </source>
</evidence>
<dbReference type="InterPro" id="IPR041474">
    <property type="entry name" value="NicS_C"/>
</dbReference>
<dbReference type="EMBL" id="SLWS01000001">
    <property type="protein sequence ID" value="TCO65826.1"/>
    <property type="molecule type" value="Genomic_DNA"/>
</dbReference>
<dbReference type="Pfam" id="PF00440">
    <property type="entry name" value="TetR_N"/>
    <property type="match status" value="1"/>
</dbReference>
<evidence type="ECO:0000313" key="4">
    <source>
        <dbReference type="EMBL" id="TCO65826.1"/>
    </source>
</evidence>
<dbReference type="Gene3D" id="1.10.357.10">
    <property type="entry name" value="Tetracycline Repressor, domain 2"/>
    <property type="match status" value="1"/>
</dbReference>
<dbReference type="InterPro" id="IPR036271">
    <property type="entry name" value="Tet_transcr_reg_TetR-rel_C_sf"/>
</dbReference>
<accession>A0A4R2K782</accession>
<dbReference type="SUPFAM" id="SSF46689">
    <property type="entry name" value="Homeodomain-like"/>
    <property type="match status" value="1"/>
</dbReference>
<dbReference type="SUPFAM" id="SSF48498">
    <property type="entry name" value="Tetracyclin repressor-like, C-terminal domain"/>
    <property type="match status" value="1"/>
</dbReference>
<proteinExistence type="predicted"/>
<dbReference type="RefSeq" id="WP_132112498.1">
    <property type="nucleotide sequence ID" value="NZ_SLWS01000001.1"/>
</dbReference>